<name>A0A7T7AL24_9BURK</name>
<evidence type="ECO:0000313" key="3">
    <source>
        <dbReference type="Proteomes" id="UP000596205"/>
    </source>
</evidence>
<dbReference type="Pfam" id="PF12680">
    <property type="entry name" value="SnoaL_2"/>
    <property type="match status" value="1"/>
</dbReference>
<dbReference type="RefSeq" id="WP_199569052.1">
    <property type="nucleotide sequence ID" value="NZ_CP066770.1"/>
</dbReference>
<dbReference type="KEGG" id="bann:JFN94_21725"/>
<dbReference type="InterPro" id="IPR037401">
    <property type="entry name" value="SnoaL-like"/>
</dbReference>
<evidence type="ECO:0000259" key="1">
    <source>
        <dbReference type="Pfam" id="PF12680"/>
    </source>
</evidence>
<dbReference type="EMBL" id="CP066770">
    <property type="protein sequence ID" value="QQK06453.1"/>
    <property type="molecule type" value="Genomic_DNA"/>
</dbReference>
<reference evidence="2 3" key="1">
    <citation type="submission" date="2020-12" db="EMBL/GenBank/DDBJ databases">
        <title>Complete genome sequence of Burkholderia anthina BJQ0011.</title>
        <authorList>
            <person name="Xu Y."/>
        </authorList>
    </citation>
    <scope>NUCLEOTIDE SEQUENCE [LARGE SCALE GENOMIC DNA]</scope>
    <source>
        <strain evidence="2 3">BJQ0011</strain>
    </source>
</reference>
<dbReference type="AlphaFoldDB" id="A0A7T7AL24"/>
<evidence type="ECO:0000313" key="2">
    <source>
        <dbReference type="EMBL" id="QQK06453.1"/>
    </source>
</evidence>
<dbReference type="SUPFAM" id="SSF54427">
    <property type="entry name" value="NTF2-like"/>
    <property type="match status" value="1"/>
</dbReference>
<feature type="domain" description="SnoaL-like" evidence="1">
    <location>
        <begin position="27"/>
        <end position="121"/>
    </location>
</feature>
<sequence length="149" mass="16955">MEIKTMNDEQRKAIALEYFRRLDRGGNLLELFDDHAQMYFPKWGVARGKEEIGQLFGDLMTILAGVSHETSCLNVIQHGDLVCVEGLSSGSLKTGAAWQGGATHAGRWCDVFEIRDFRIQRCHVYLDPDYAGGDTERYPWLGTKPIRRY</sequence>
<dbReference type="InterPro" id="IPR032710">
    <property type="entry name" value="NTF2-like_dom_sf"/>
</dbReference>
<dbReference type="Proteomes" id="UP000596205">
    <property type="component" value="Chromosome 2"/>
</dbReference>
<dbReference type="Gene3D" id="3.10.450.50">
    <property type="match status" value="1"/>
</dbReference>
<accession>A0A7T7AL24</accession>
<gene>
    <name evidence="2" type="ORF">JFN94_21725</name>
</gene>
<protein>
    <submittedName>
        <fullName evidence="2">Nuclear transport factor 2 family protein</fullName>
    </submittedName>
</protein>
<organism evidence="2 3">
    <name type="scientific">Burkholderia anthina</name>
    <dbReference type="NCBI Taxonomy" id="179879"/>
    <lineage>
        <taxon>Bacteria</taxon>
        <taxon>Pseudomonadati</taxon>
        <taxon>Pseudomonadota</taxon>
        <taxon>Betaproteobacteria</taxon>
        <taxon>Burkholderiales</taxon>
        <taxon>Burkholderiaceae</taxon>
        <taxon>Burkholderia</taxon>
        <taxon>Burkholderia cepacia complex</taxon>
    </lineage>
</organism>
<proteinExistence type="predicted"/>